<keyword evidence="3" id="KW-1185">Reference proteome</keyword>
<protein>
    <submittedName>
        <fullName evidence="1">Uncharacterized protein</fullName>
    </submittedName>
</protein>
<proteinExistence type="predicted"/>
<accession>A0A7I8J7V3</accession>
<organism evidence="1">
    <name type="scientific">Spirodela intermedia</name>
    <name type="common">Intermediate duckweed</name>
    <dbReference type="NCBI Taxonomy" id="51605"/>
    <lineage>
        <taxon>Eukaryota</taxon>
        <taxon>Viridiplantae</taxon>
        <taxon>Streptophyta</taxon>
        <taxon>Embryophyta</taxon>
        <taxon>Tracheophyta</taxon>
        <taxon>Spermatophyta</taxon>
        <taxon>Magnoliopsida</taxon>
        <taxon>Liliopsida</taxon>
        <taxon>Araceae</taxon>
        <taxon>Lemnoideae</taxon>
        <taxon>Spirodela</taxon>
    </lineage>
</organism>
<evidence type="ECO:0000313" key="3">
    <source>
        <dbReference type="Proteomes" id="UP000663760"/>
    </source>
</evidence>
<evidence type="ECO:0000313" key="1">
    <source>
        <dbReference type="EMBL" id="CAA2627026.1"/>
    </source>
</evidence>
<dbReference type="Proteomes" id="UP000663760">
    <property type="component" value="Chromosome 9"/>
</dbReference>
<name>A0A7I8J7V3_SPIIN</name>
<gene>
    <name evidence="1" type="ORF">SI7747_09012705</name>
    <name evidence="2" type="ORF">SI8410_09013772</name>
</gene>
<dbReference type="EMBL" id="LR743596">
    <property type="protein sequence ID" value="CAA2627026.1"/>
    <property type="molecule type" value="Genomic_DNA"/>
</dbReference>
<dbReference type="EMBL" id="LR746272">
    <property type="protein sequence ID" value="CAA7403094.1"/>
    <property type="molecule type" value="Genomic_DNA"/>
</dbReference>
<reference evidence="1" key="1">
    <citation type="submission" date="2019-12" db="EMBL/GenBank/DDBJ databases">
        <authorList>
            <person name="Scholz U."/>
            <person name="Mascher M."/>
            <person name="Fiebig A."/>
        </authorList>
    </citation>
    <scope>NUCLEOTIDE SEQUENCE</scope>
</reference>
<sequence>MDSPAYLWDLLKRLWK</sequence>
<evidence type="ECO:0000313" key="2">
    <source>
        <dbReference type="EMBL" id="CAA7403094.1"/>
    </source>
</evidence>
<dbReference type="AlphaFoldDB" id="A0A7I8J7V3"/>